<name>A0A512C0S1_9HYPH</name>
<protein>
    <submittedName>
        <fullName evidence="1">Uncharacterized protein</fullName>
    </submittedName>
</protein>
<proteinExistence type="predicted"/>
<comment type="caution">
    <text evidence="1">The sequence shown here is derived from an EMBL/GenBank/DDBJ whole genome shotgun (WGS) entry which is preliminary data.</text>
</comment>
<evidence type="ECO:0000313" key="2">
    <source>
        <dbReference type="Proteomes" id="UP000321085"/>
    </source>
</evidence>
<accession>A0A512C0S1</accession>
<dbReference type="EMBL" id="BJYU01000127">
    <property type="protein sequence ID" value="GEO17811.1"/>
    <property type="molecule type" value="Genomic_DNA"/>
</dbReference>
<gene>
    <name evidence="1" type="ORF">MAE02_55070</name>
</gene>
<dbReference type="Proteomes" id="UP000321085">
    <property type="component" value="Unassembled WGS sequence"/>
</dbReference>
<reference evidence="1 2" key="1">
    <citation type="submission" date="2019-07" db="EMBL/GenBank/DDBJ databases">
        <title>Whole genome shotgun sequence of Microvirga aerophila NBRC 106136.</title>
        <authorList>
            <person name="Hosoyama A."/>
            <person name="Uohara A."/>
            <person name="Ohji S."/>
            <person name="Ichikawa N."/>
        </authorList>
    </citation>
    <scope>NUCLEOTIDE SEQUENCE [LARGE SCALE GENOMIC DNA]</scope>
    <source>
        <strain evidence="1 2">NBRC 106136</strain>
    </source>
</reference>
<dbReference type="AlphaFoldDB" id="A0A512C0S1"/>
<organism evidence="1 2">
    <name type="scientific">Microvirga aerophila</name>
    <dbReference type="NCBI Taxonomy" id="670291"/>
    <lineage>
        <taxon>Bacteria</taxon>
        <taxon>Pseudomonadati</taxon>
        <taxon>Pseudomonadota</taxon>
        <taxon>Alphaproteobacteria</taxon>
        <taxon>Hyphomicrobiales</taxon>
        <taxon>Methylobacteriaceae</taxon>
        <taxon>Microvirga</taxon>
    </lineage>
</organism>
<sequence>MANARRDKKATTISPIALEAVKRIDALFEIERTINGRSAEERRRVR</sequence>
<keyword evidence="2" id="KW-1185">Reference proteome</keyword>
<evidence type="ECO:0000313" key="1">
    <source>
        <dbReference type="EMBL" id="GEO17811.1"/>
    </source>
</evidence>